<sequence length="54" mass="5708">MGVFDAAAAAQTARQRQRGGGADGRYPRRARQPPSAGADSSFAQRVRPAGRVPR</sequence>
<dbReference type="EMBL" id="AMRA01000028">
    <property type="protein sequence ID" value="EKF24814.1"/>
    <property type="molecule type" value="Genomic_DNA"/>
</dbReference>
<dbReference type="PATRIC" id="fig|1122247.3.peg.1143"/>
<evidence type="ECO:0000256" key="1">
    <source>
        <dbReference type="SAM" id="MobiDB-lite"/>
    </source>
</evidence>
<keyword evidence="3" id="KW-1185">Reference proteome</keyword>
<feature type="compositionally biased region" description="Low complexity" evidence="1">
    <location>
        <begin position="1"/>
        <end position="14"/>
    </location>
</feature>
<proteinExistence type="predicted"/>
<gene>
    <name evidence="2" type="ORF">C731_1186</name>
</gene>
<reference evidence="2 3" key="1">
    <citation type="journal article" date="2012" name="J. Bacteriol.">
        <title>Genome sequence of Mycobacterium hassiacum DSM 44199, a rare source of heat-stable mycobacterial proteins.</title>
        <authorList>
            <person name="Tiago I."/>
            <person name="Maranha A."/>
            <person name="Mendes V."/>
            <person name="Alarico S."/>
            <person name="Moynihan P.J."/>
            <person name="Clarke A.J."/>
            <person name="Macedo-Ribeiro S."/>
            <person name="Pereira P.J."/>
            <person name="Empadinhas N."/>
        </authorList>
    </citation>
    <scope>NUCLEOTIDE SEQUENCE [LARGE SCALE GENOMIC DNA]</scope>
    <source>
        <strain evidence="3">DSM 44199 / CIP 105218 / JCM 12690 / 3849</strain>
    </source>
</reference>
<comment type="caution">
    <text evidence="2">The sequence shown here is derived from an EMBL/GenBank/DDBJ whole genome shotgun (WGS) entry which is preliminary data.</text>
</comment>
<evidence type="ECO:0000313" key="3">
    <source>
        <dbReference type="Proteomes" id="UP000006265"/>
    </source>
</evidence>
<dbReference type="AlphaFoldDB" id="K5BKG3"/>
<feature type="region of interest" description="Disordered" evidence="1">
    <location>
        <begin position="1"/>
        <end position="54"/>
    </location>
</feature>
<accession>K5BKG3</accession>
<name>K5BKG3_MYCHD</name>
<organism evidence="2 3">
    <name type="scientific">Mycolicibacterium hassiacum (strain DSM 44199 / CIP 105218 / JCM 12690 / 3849)</name>
    <name type="common">Mycobacterium hassiacum</name>
    <dbReference type="NCBI Taxonomy" id="1122247"/>
    <lineage>
        <taxon>Bacteria</taxon>
        <taxon>Bacillati</taxon>
        <taxon>Actinomycetota</taxon>
        <taxon>Actinomycetes</taxon>
        <taxon>Mycobacteriales</taxon>
        <taxon>Mycobacteriaceae</taxon>
        <taxon>Mycolicibacterium</taxon>
    </lineage>
</organism>
<dbReference type="Proteomes" id="UP000006265">
    <property type="component" value="Unassembled WGS sequence"/>
</dbReference>
<evidence type="ECO:0000313" key="2">
    <source>
        <dbReference type="EMBL" id="EKF24814.1"/>
    </source>
</evidence>
<protein>
    <submittedName>
        <fullName evidence="2">Uncharacterized protein</fullName>
    </submittedName>
</protein>